<dbReference type="Proteomes" id="UP000268313">
    <property type="component" value="Unassembled WGS sequence"/>
</dbReference>
<keyword evidence="4" id="KW-1185">Reference proteome</keyword>
<feature type="compositionally biased region" description="Polar residues" evidence="1">
    <location>
        <begin position="49"/>
        <end position="60"/>
    </location>
</feature>
<feature type="signal peptide" evidence="2">
    <location>
        <begin position="1"/>
        <end position="18"/>
    </location>
</feature>
<evidence type="ECO:0000313" key="3">
    <source>
        <dbReference type="EMBL" id="RKH05032.1"/>
    </source>
</evidence>
<dbReference type="EMBL" id="RAWE01000022">
    <property type="protein sequence ID" value="RKH05032.1"/>
    <property type="molecule type" value="Genomic_DNA"/>
</dbReference>
<organism evidence="3 4">
    <name type="scientific">Corallococcus carmarthensis</name>
    <dbReference type="NCBI Taxonomy" id="2316728"/>
    <lineage>
        <taxon>Bacteria</taxon>
        <taxon>Pseudomonadati</taxon>
        <taxon>Myxococcota</taxon>
        <taxon>Myxococcia</taxon>
        <taxon>Myxococcales</taxon>
        <taxon>Cystobacterineae</taxon>
        <taxon>Myxococcaceae</taxon>
        <taxon>Corallococcus</taxon>
    </lineage>
</organism>
<gene>
    <name evidence="3" type="ORF">D7X32_08915</name>
</gene>
<feature type="chain" id="PRO_5017277678" description="PBCV-specific basic adaptor domain-containing protein" evidence="2">
    <location>
        <begin position="19"/>
        <end position="67"/>
    </location>
</feature>
<evidence type="ECO:0000313" key="4">
    <source>
        <dbReference type="Proteomes" id="UP000268313"/>
    </source>
</evidence>
<reference evidence="4" key="1">
    <citation type="submission" date="2018-09" db="EMBL/GenBank/DDBJ databases">
        <authorList>
            <person name="Livingstone P.G."/>
            <person name="Whitworth D.E."/>
        </authorList>
    </citation>
    <scope>NUCLEOTIDE SEQUENCE [LARGE SCALE GENOMIC DNA]</scope>
    <source>
        <strain evidence="4">CA043D</strain>
    </source>
</reference>
<dbReference type="AlphaFoldDB" id="A0A3A8KRL3"/>
<accession>A0A3A8KRL3</accession>
<evidence type="ECO:0000256" key="2">
    <source>
        <dbReference type="SAM" id="SignalP"/>
    </source>
</evidence>
<sequence length="67" mass="7298">MRPLLLLSLLFIGVSAEARGSVRTKGYTTKRGTYVAPSHRTKGNHTKVDNYSTKGNSNPYTGKKGSK</sequence>
<evidence type="ECO:0008006" key="5">
    <source>
        <dbReference type="Google" id="ProtNLM"/>
    </source>
</evidence>
<name>A0A3A8KRL3_9BACT</name>
<keyword evidence="2" id="KW-0732">Signal</keyword>
<proteinExistence type="predicted"/>
<comment type="caution">
    <text evidence="3">The sequence shown here is derived from an EMBL/GenBank/DDBJ whole genome shotgun (WGS) entry which is preliminary data.</text>
</comment>
<evidence type="ECO:0000256" key="1">
    <source>
        <dbReference type="SAM" id="MobiDB-lite"/>
    </source>
</evidence>
<protein>
    <recommendedName>
        <fullName evidence="5">PBCV-specific basic adaptor domain-containing protein</fullName>
    </recommendedName>
</protein>
<feature type="region of interest" description="Disordered" evidence="1">
    <location>
        <begin position="34"/>
        <end position="67"/>
    </location>
</feature>